<reference evidence="2" key="1">
    <citation type="submission" date="2018-05" db="EMBL/GenBank/DDBJ databases">
        <authorList>
            <person name="Lanie J.A."/>
            <person name="Ng W.-L."/>
            <person name="Kazmierczak K.M."/>
            <person name="Andrzejewski T.M."/>
            <person name="Davidsen T.M."/>
            <person name="Wayne K.J."/>
            <person name="Tettelin H."/>
            <person name="Glass J.I."/>
            <person name="Rusch D."/>
            <person name="Podicherti R."/>
            <person name="Tsui H.-C.T."/>
            <person name="Winkler M.E."/>
        </authorList>
    </citation>
    <scope>NUCLEOTIDE SEQUENCE</scope>
</reference>
<dbReference type="EMBL" id="UINC01167408">
    <property type="protein sequence ID" value="SVD69907.1"/>
    <property type="molecule type" value="Genomic_DNA"/>
</dbReference>
<evidence type="ECO:0000256" key="1">
    <source>
        <dbReference type="SAM" id="MobiDB-lite"/>
    </source>
</evidence>
<feature type="region of interest" description="Disordered" evidence="1">
    <location>
        <begin position="23"/>
        <end position="45"/>
    </location>
</feature>
<feature type="compositionally biased region" description="Acidic residues" evidence="1">
    <location>
        <begin position="36"/>
        <end position="45"/>
    </location>
</feature>
<proteinExistence type="predicted"/>
<sequence>VKQIIIQLLFVLTCSLFLGCGGGEVPDQSNEPSTTEPDEGEEPEE</sequence>
<feature type="non-terminal residue" evidence="2">
    <location>
        <position position="1"/>
    </location>
</feature>
<accession>A0A382XFF0</accession>
<dbReference type="AlphaFoldDB" id="A0A382XFF0"/>
<protein>
    <submittedName>
        <fullName evidence="2">Uncharacterized protein</fullName>
    </submittedName>
</protein>
<name>A0A382XFF0_9ZZZZ</name>
<gene>
    <name evidence="2" type="ORF">METZ01_LOCUS422761</name>
</gene>
<evidence type="ECO:0000313" key="2">
    <source>
        <dbReference type="EMBL" id="SVD69907.1"/>
    </source>
</evidence>
<organism evidence="2">
    <name type="scientific">marine metagenome</name>
    <dbReference type="NCBI Taxonomy" id="408172"/>
    <lineage>
        <taxon>unclassified sequences</taxon>
        <taxon>metagenomes</taxon>
        <taxon>ecological metagenomes</taxon>
    </lineage>
</organism>